<comment type="caution">
    <text evidence="1">The sequence shown here is derived from an EMBL/GenBank/DDBJ whole genome shotgun (WGS) entry which is preliminary data.</text>
</comment>
<dbReference type="Proteomes" id="UP001497700">
    <property type="component" value="Unassembled WGS sequence"/>
</dbReference>
<reference evidence="1 2" key="1">
    <citation type="journal article" date="2022" name="New Phytol.">
        <title>Ecological generalism drives hyperdiversity of secondary metabolite gene clusters in xylarialean endophytes.</title>
        <authorList>
            <person name="Franco M.E.E."/>
            <person name="Wisecaver J.H."/>
            <person name="Arnold A.E."/>
            <person name="Ju Y.M."/>
            <person name="Slot J.C."/>
            <person name="Ahrendt S."/>
            <person name="Moore L.P."/>
            <person name="Eastman K.E."/>
            <person name="Scott K."/>
            <person name="Konkel Z."/>
            <person name="Mondo S.J."/>
            <person name="Kuo A."/>
            <person name="Hayes R.D."/>
            <person name="Haridas S."/>
            <person name="Andreopoulos B."/>
            <person name="Riley R."/>
            <person name="LaButti K."/>
            <person name="Pangilinan J."/>
            <person name="Lipzen A."/>
            <person name="Amirebrahimi M."/>
            <person name="Yan J."/>
            <person name="Adam C."/>
            <person name="Keymanesh K."/>
            <person name="Ng V."/>
            <person name="Louie K."/>
            <person name="Northen T."/>
            <person name="Drula E."/>
            <person name="Henrissat B."/>
            <person name="Hsieh H.M."/>
            <person name="Youens-Clark K."/>
            <person name="Lutzoni F."/>
            <person name="Miadlikowska J."/>
            <person name="Eastwood D.C."/>
            <person name="Hamelin R.C."/>
            <person name="Grigoriev I.V."/>
            <person name="U'Ren J.M."/>
        </authorList>
    </citation>
    <scope>NUCLEOTIDE SEQUENCE [LARGE SCALE GENOMIC DNA]</scope>
    <source>
        <strain evidence="1 2">CBS 119005</strain>
    </source>
</reference>
<gene>
    <name evidence="1" type="ORF">F4820DRAFT_462937</name>
</gene>
<proteinExistence type="predicted"/>
<dbReference type="EMBL" id="MU393679">
    <property type="protein sequence ID" value="KAI4858860.1"/>
    <property type="molecule type" value="Genomic_DNA"/>
</dbReference>
<evidence type="ECO:0000313" key="1">
    <source>
        <dbReference type="EMBL" id="KAI4858860.1"/>
    </source>
</evidence>
<accession>A0ACB9YJ20</accession>
<keyword evidence="2" id="KW-1185">Reference proteome</keyword>
<name>A0ACB9YJ20_9PEZI</name>
<protein>
    <submittedName>
        <fullName evidence="1">Cytochrome P450</fullName>
    </submittedName>
</protein>
<evidence type="ECO:0000313" key="2">
    <source>
        <dbReference type="Proteomes" id="UP001497700"/>
    </source>
</evidence>
<organism evidence="1 2">
    <name type="scientific">Hypoxylon rubiginosum</name>
    <dbReference type="NCBI Taxonomy" id="110542"/>
    <lineage>
        <taxon>Eukaryota</taxon>
        <taxon>Fungi</taxon>
        <taxon>Dikarya</taxon>
        <taxon>Ascomycota</taxon>
        <taxon>Pezizomycotina</taxon>
        <taxon>Sordariomycetes</taxon>
        <taxon>Xylariomycetidae</taxon>
        <taxon>Xylariales</taxon>
        <taxon>Hypoxylaceae</taxon>
        <taxon>Hypoxylon</taxon>
    </lineage>
</organism>
<sequence length="501" mass="57580">MEFFVIAILLLALWAIRWAVQPTRKHEFQVIKPHRGSANPVSAAILQGYHQICRTTGRPFLVRYWQKYYMILPAKYLPDIRRAGRDHLAFVDSISDILFLYNWVGDLFKSSRMVFAVIKGVNPQLPKLSGAMFEESLYAFEKEIGLGDEESKSFNALTVMTSVSLRTMTRIIAGKELSRNEAFLNATTAYFDGNFLTGFLMLKMPFRGFLRDLLAWPLWKYHQHFRQYRLIEMIKPFIAKRMEDHKLGTYNNTEFDAVQCTLNILHEFPLDGHHRNTPLHTLSHETLQLIWASGQSPAISVTTMLFKLLEEQSYIAPLREEAQAAINKHGWNDPIFNELPKLDSFIRETHRLHPAFSLNATRVVRDAPFTFSDGLQIPPGTRIAFPAEACQQDPDFLANPNEFDGFRFVKLAATDARQEDGVSRWAASHTSYSNLTFGYGNHACPGRFIAVRLLKILLARLLLDYDLSWEREGGEPPRLTFEGMSFPNVTQEITLRRRMKA</sequence>